<reference evidence="1" key="1">
    <citation type="submission" date="2023-03" db="EMBL/GenBank/DDBJ databases">
        <title>Classification of Bisgaard taxon 6 and taxon 10 as Exercitatus varius gen. nov., spec. nov.</title>
        <authorList>
            <person name="Christensen H."/>
        </authorList>
    </citation>
    <scope>NUCLEOTIDE SEQUENCE</scope>
    <source>
        <strain evidence="1">86116</strain>
    </source>
</reference>
<name>A0AAW6QC26_9PAST</name>
<evidence type="ECO:0000313" key="1">
    <source>
        <dbReference type="EMBL" id="MDG2950076.1"/>
    </source>
</evidence>
<protein>
    <submittedName>
        <fullName evidence="1">Uncharacterized protein</fullName>
    </submittedName>
</protein>
<gene>
    <name evidence="1" type="ORF">P7M15_06005</name>
</gene>
<accession>A0AAW6QC26</accession>
<dbReference type="Proteomes" id="UP001214976">
    <property type="component" value="Unassembled WGS sequence"/>
</dbReference>
<evidence type="ECO:0000313" key="2">
    <source>
        <dbReference type="Proteomes" id="UP001214976"/>
    </source>
</evidence>
<sequence>MDEIFKVLESFYNMLEGYPIFGEQTEDAEEKLCFRFEHEGTSHCKNPETNIVEHFNSGSWWTTADALFNALGVFDFNRLYNATAISAPELNVEHFYIMKCYLDDELSSSSDLIQDNAPYYICRTKCGKEIKFFNEIPEKYFKVLNFKDYYDEKSYK</sequence>
<comment type="caution">
    <text evidence="1">The sequence shown here is derived from an EMBL/GenBank/DDBJ whole genome shotgun (WGS) entry which is preliminary data.</text>
</comment>
<proteinExistence type="predicted"/>
<dbReference type="RefSeq" id="WP_317477160.1">
    <property type="nucleotide sequence ID" value="NZ_JARQTW010000009.1"/>
</dbReference>
<organism evidence="1 2">
    <name type="scientific">Exercitatus varius</name>
    <dbReference type="NCBI Taxonomy" id="67857"/>
    <lineage>
        <taxon>Bacteria</taxon>
        <taxon>Pseudomonadati</taxon>
        <taxon>Pseudomonadota</taxon>
        <taxon>Gammaproteobacteria</taxon>
        <taxon>Pasteurellales</taxon>
        <taxon>Pasteurellaceae</taxon>
        <taxon>Exercitatus</taxon>
    </lineage>
</organism>
<dbReference type="EMBL" id="JARQTW010000009">
    <property type="protein sequence ID" value="MDG2950076.1"/>
    <property type="molecule type" value="Genomic_DNA"/>
</dbReference>
<dbReference type="AlphaFoldDB" id="A0AAW6QC26"/>